<feature type="transmembrane region" description="Helical" evidence="1">
    <location>
        <begin position="23"/>
        <end position="51"/>
    </location>
</feature>
<name>A0ABX1W5A6_9SPHI</name>
<evidence type="ECO:0000313" key="2">
    <source>
        <dbReference type="EMBL" id="NNU34788.1"/>
    </source>
</evidence>
<feature type="transmembrane region" description="Helical" evidence="1">
    <location>
        <begin position="103"/>
        <end position="128"/>
    </location>
</feature>
<gene>
    <name evidence="2" type="ORF">HK413_13280</name>
</gene>
<organism evidence="2 3">
    <name type="scientific">Mucilaginibacter humi</name>
    <dbReference type="NCBI Taxonomy" id="2732510"/>
    <lineage>
        <taxon>Bacteria</taxon>
        <taxon>Pseudomonadati</taxon>
        <taxon>Bacteroidota</taxon>
        <taxon>Sphingobacteriia</taxon>
        <taxon>Sphingobacteriales</taxon>
        <taxon>Sphingobacteriaceae</taxon>
        <taxon>Mucilaginibacter</taxon>
    </lineage>
</organism>
<feature type="transmembrane region" description="Helical" evidence="1">
    <location>
        <begin position="71"/>
        <end position="97"/>
    </location>
</feature>
<comment type="caution">
    <text evidence="2">The sequence shown here is derived from an EMBL/GenBank/DDBJ whole genome shotgun (WGS) entry which is preliminary data.</text>
</comment>
<reference evidence="2 3" key="1">
    <citation type="submission" date="2020-05" db="EMBL/GenBank/DDBJ databases">
        <authorList>
            <person name="Khan S.A."/>
            <person name="Jeon C.O."/>
            <person name="Chun B.H."/>
        </authorList>
    </citation>
    <scope>NUCLEOTIDE SEQUENCE [LARGE SCALE GENOMIC DNA]</scope>
    <source>
        <strain evidence="2 3">S1162</strain>
    </source>
</reference>
<keyword evidence="3" id="KW-1185">Reference proteome</keyword>
<sequence length="155" mass="17632">MISTFFSHELKAFWRSKDTGKNIAVRIFMALLILYLLLCVAVAGWALDFILKKPSPRLIDRFVLRNNPDVFFYRTVLAPSVTRVAYAAGTTVFTVTYKTEYHYWLLALTAMFSVFNLWPIVLFFPFIFKVILHDAGAVTAPAFVVSILGISILNN</sequence>
<proteinExistence type="predicted"/>
<feature type="transmembrane region" description="Helical" evidence="1">
    <location>
        <begin position="135"/>
        <end position="153"/>
    </location>
</feature>
<keyword evidence="1" id="KW-0812">Transmembrane</keyword>
<dbReference type="InterPro" id="IPR043742">
    <property type="entry name" value="DUF5687"/>
</dbReference>
<dbReference type="EMBL" id="JABFCR010000068">
    <property type="protein sequence ID" value="NNU34788.1"/>
    <property type="molecule type" value="Genomic_DNA"/>
</dbReference>
<keyword evidence="1" id="KW-1133">Transmembrane helix</keyword>
<evidence type="ECO:0000313" key="3">
    <source>
        <dbReference type="Proteomes" id="UP000566071"/>
    </source>
</evidence>
<dbReference type="RefSeq" id="WP_246230526.1">
    <property type="nucleotide sequence ID" value="NZ_JABFCR010000068.1"/>
</dbReference>
<dbReference type="Proteomes" id="UP000566071">
    <property type="component" value="Unassembled WGS sequence"/>
</dbReference>
<evidence type="ECO:0000256" key="1">
    <source>
        <dbReference type="SAM" id="Phobius"/>
    </source>
</evidence>
<keyword evidence="1" id="KW-0472">Membrane</keyword>
<evidence type="ECO:0008006" key="4">
    <source>
        <dbReference type="Google" id="ProtNLM"/>
    </source>
</evidence>
<protein>
    <recommendedName>
        <fullName evidence="4">ABC transporter permease</fullName>
    </recommendedName>
</protein>
<accession>A0ABX1W5A6</accession>
<dbReference type="Pfam" id="PF18940">
    <property type="entry name" value="DUF5687"/>
    <property type="match status" value="1"/>
</dbReference>
<feature type="non-terminal residue" evidence="2">
    <location>
        <position position="155"/>
    </location>
</feature>